<reference evidence="1 2" key="1">
    <citation type="submission" date="2017-12" db="EMBL/GenBank/DDBJ databases">
        <title>Sequencing the genomes of 1000 Actinobacteria strains.</title>
        <authorList>
            <person name="Klenk H.-P."/>
        </authorList>
    </citation>
    <scope>NUCLEOTIDE SEQUENCE [LARGE SCALE GENOMIC DNA]</scope>
    <source>
        <strain evidence="1 2">DSM 12806</strain>
    </source>
</reference>
<protein>
    <submittedName>
        <fullName evidence="1">Uncharacterized protein</fullName>
    </submittedName>
</protein>
<dbReference type="Proteomes" id="UP000233781">
    <property type="component" value="Unassembled WGS sequence"/>
</dbReference>
<dbReference type="RefSeq" id="WP_101396540.1">
    <property type="nucleotide sequence ID" value="NZ_PJNE01000001.1"/>
</dbReference>
<gene>
    <name evidence="1" type="ORF">ATL31_2951</name>
</gene>
<evidence type="ECO:0000313" key="2">
    <source>
        <dbReference type="Proteomes" id="UP000233781"/>
    </source>
</evidence>
<accession>A0A2N3YMK2</accession>
<evidence type="ECO:0000313" key="1">
    <source>
        <dbReference type="EMBL" id="PKW28095.1"/>
    </source>
</evidence>
<name>A0A2N3YMK2_9MICO</name>
<proteinExistence type="predicted"/>
<dbReference type="AlphaFoldDB" id="A0A2N3YMK2"/>
<keyword evidence="2" id="KW-1185">Reference proteome</keyword>
<dbReference type="OrthoDB" id="4773798at2"/>
<sequence length="89" mass="9524">MPRTVEEILKHADELAARFEDYEPAPGDEQDAQAVALLRVAVQERSAAEQHVIDAIQAARTAGMSWSAIGAFVGTSGEAARQRYAGKVA</sequence>
<organism evidence="1 2">
    <name type="scientific">Phycicoccus duodecadis</name>
    <dbReference type="NCBI Taxonomy" id="173053"/>
    <lineage>
        <taxon>Bacteria</taxon>
        <taxon>Bacillati</taxon>
        <taxon>Actinomycetota</taxon>
        <taxon>Actinomycetes</taxon>
        <taxon>Micrococcales</taxon>
        <taxon>Intrasporangiaceae</taxon>
        <taxon>Phycicoccus</taxon>
    </lineage>
</organism>
<comment type="caution">
    <text evidence="1">The sequence shown here is derived from an EMBL/GenBank/DDBJ whole genome shotgun (WGS) entry which is preliminary data.</text>
</comment>
<dbReference type="EMBL" id="PJNE01000001">
    <property type="protein sequence ID" value="PKW28095.1"/>
    <property type="molecule type" value="Genomic_DNA"/>
</dbReference>